<reference evidence="2 3" key="1">
    <citation type="submission" date="2017-07" db="EMBL/GenBank/DDBJ databases">
        <authorList>
            <person name="Talla V."/>
            <person name="Backstrom N."/>
        </authorList>
    </citation>
    <scope>NUCLEOTIDE SEQUENCE [LARGE SCALE GENOMIC DNA]</scope>
</reference>
<organism evidence="2 3">
    <name type="scientific">Leptidea sinapis</name>
    <dbReference type="NCBI Taxonomy" id="189913"/>
    <lineage>
        <taxon>Eukaryota</taxon>
        <taxon>Metazoa</taxon>
        <taxon>Ecdysozoa</taxon>
        <taxon>Arthropoda</taxon>
        <taxon>Hexapoda</taxon>
        <taxon>Insecta</taxon>
        <taxon>Pterygota</taxon>
        <taxon>Neoptera</taxon>
        <taxon>Endopterygota</taxon>
        <taxon>Lepidoptera</taxon>
        <taxon>Glossata</taxon>
        <taxon>Ditrysia</taxon>
        <taxon>Papilionoidea</taxon>
        <taxon>Pieridae</taxon>
        <taxon>Dismorphiinae</taxon>
        <taxon>Leptidea</taxon>
    </lineage>
</organism>
<sequence length="73" mass="8642">MGKDYGEPIRYDPDFNGPVHNRSCTDILWLIVFILFLGAWGYVGYYTWRSFWHRSIQEVAAVASTQVWRTRNI</sequence>
<keyword evidence="1" id="KW-1133">Transmembrane helix</keyword>
<dbReference type="Proteomes" id="UP000324832">
    <property type="component" value="Unassembled WGS sequence"/>
</dbReference>
<accession>A0A5E4PY38</accession>
<proteinExistence type="predicted"/>
<evidence type="ECO:0000256" key="1">
    <source>
        <dbReference type="SAM" id="Phobius"/>
    </source>
</evidence>
<gene>
    <name evidence="2" type="ORF">LSINAPIS_LOCUS3743</name>
</gene>
<keyword evidence="3" id="KW-1185">Reference proteome</keyword>
<dbReference type="EMBL" id="FZQP02000904">
    <property type="protein sequence ID" value="VVC90945.1"/>
    <property type="molecule type" value="Genomic_DNA"/>
</dbReference>
<dbReference type="AlphaFoldDB" id="A0A5E4PY38"/>
<evidence type="ECO:0000313" key="2">
    <source>
        <dbReference type="EMBL" id="VVC90945.1"/>
    </source>
</evidence>
<name>A0A5E4PY38_9NEOP</name>
<evidence type="ECO:0000313" key="3">
    <source>
        <dbReference type="Proteomes" id="UP000324832"/>
    </source>
</evidence>
<keyword evidence="1" id="KW-0472">Membrane</keyword>
<protein>
    <submittedName>
        <fullName evidence="2">Uncharacterized protein</fullName>
    </submittedName>
</protein>
<keyword evidence="1" id="KW-0812">Transmembrane</keyword>
<feature type="transmembrane region" description="Helical" evidence="1">
    <location>
        <begin position="27"/>
        <end position="48"/>
    </location>
</feature>